<dbReference type="InterPro" id="IPR004218">
    <property type="entry name" value="GSHS_ATP-bd"/>
</dbReference>
<dbReference type="STRING" id="1120976.SAMN03080606_02467"/>
<dbReference type="Gene3D" id="3.30.1490.20">
    <property type="entry name" value="ATP-grasp fold, A domain"/>
    <property type="match status" value="1"/>
</dbReference>
<accession>A0A1G5IPE6</accession>
<keyword evidence="1" id="KW-0547">Nucleotide-binding</keyword>
<dbReference type="SUPFAM" id="SSF56059">
    <property type="entry name" value="Glutathione synthetase ATP-binding domain-like"/>
    <property type="match status" value="1"/>
</dbReference>
<organism evidence="3 4">
    <name type="scientific">Alkaliphilus peptidifermentans DSM 18978</name>
    <dbReference type="NCBI Taxonomy" id="1120976"/>
    <lineage>
        <taxon>Bacteria</taxon>
        <taxon>Bacillati</taxon>
        <taxon>Bacillota</taxon>
        <taxon>Clostridia</taxon>
        <taxon>Peptostreptococcales</taxon>
        <taxon>Natronincolaceae</taxon>
        <taxon>Alkaliphilus</taxon>
    </lineage>
</organism>
<dbReference type="InterPro" id="IPR011761">
    <property type="entry name" value="ATP-grasp"/>
</dbReference>
<dbReference type="RefSeq" id="WP_091543811.1">
    <property type="nucleotide sequence ID" value="NZ_FMUS01000015.1"/>
</dbReference>
<dbReference type="GO" id="GO:0005524">
    <property type="term" value="F:ATP binding"/>
    <property type="evidence" value="ECO:0007669"/>
    <property type="project" value="UniProtKB-UniRule"/>
</dbReference>
<dbReference type="AlphaFoldDB" id="A0A1G5IPE6"/>
<dbReference type="OrthoDB" id="3373978at2"/>
<dbReference type="EMBL" id="FMUS01000015">
    <property type="protein sequence ID" value="SCY77459.1"/>
    <property type="molecule type" value="Genomic_DNA"/>
</dbReference>
<dbReference type="PROSITE" id="PS50975">
    <property type="entry name" value="ATP_GRASP"/>
    <property type="match status" value="1"/>
</dbReference>
<dbReference type="Proteomes" id="UP000198636">
    <property type="component" value="Unassembled WGS sequence"/>
</dbReference>
<dbReference type="Gene3D" id="3.40.50.20">
    <property type="match status" value="1"/>
</dbReference>
<dbReference type="GO" id="GO:0046872">
    <property type="term" value="F:metal ion binding"/>
    <property type="evidence" value="ECO:0007669"/>
    <property type="project" value="InterPro"/>
</dbReference>
<evidence type="ECO:0000313" key="4">
    <source>
        <dbReference type="Proteomes" id="UP000198636"/>
    </source>
</evidence>
<keyword evidence="3" id="KW-0436">Ligase</keyword>
<protein>
    <submittedName>
        <fullName evidence="3">Glutathione synthase/RimK-type ligase, ATP-grasp superfamily</fullName>
    </submittedName>
</protein>
<sequence length="289" mass="33461">MMTDFAILVSQKYYDEPYVDDIVLRDELIACGHTAKLVAWNDENIDFSLFKIAIIRSCWDYDQRLTEFLKRLYVIQSKCLLLNPYETIKENSSKLYLKYLQEKGAPIVPTIFIHSELDFQKQKIDFNSEQIIVKPVISASGRDTYRYNSNDTKGIEETVKKILKTKTAMIQPYIESIETVGERSTVVIDGQSVFTMKKKPARGSYLVHKHWGGTYTETIPTEQDLLFLKETISLLEEEPLYVRVDYVYGKDKKPLLLELELIEPNLYLAQNTLGLKILSEKLCSILKNC</sequence>
<dbReference type="InterPro" id="IPR053191">
    <property type="entry name" value="DcsG_Biosynth_Enzyme"/>
</dbReference>
<dbReference type="PANTHER" id="PTHR39217:SF1">
    <property type="entry name" value="GLUTATHIONE SYNTHETASE"/>
    <property type="match status" value="1"/>
</dbReference>
<proteinExistence type="predicted"/>
<dbReference type="Gene3D" id="3.30.470.20">
    <property type="entry name" value="ATP-grasp fold, B domain"/>
    <property type="match status" value="1"/>
</dbReference>
<gene>
    <name evidence="3" type="ORF">SAMN03080606_02467</name>
</gene>
<dbReference type="PANTHER" id="PTHR39217">
    <property type="match status" value="1"/>
</dbReference>
<name>A0A1G5IPE6_9FIRM</name>
<keyword evidence="4" id="KW-1185">Reference proteome</keyword>
<evidence type="ECO:0000313" key="3">
    <source>
        <dbReference type="EMBL" id="SCY77459.1"/>
    </source>
</evidence>
<evidence type="ECO:0000259" key="2">
    <source>
        <dbReference type="PROSITE" id="PS50975"/>
    </source>
</evidence>
<dbReference type="InterPro" id="IPR013815">
    <property type="entry name" value="ATP_grasp_subdomain_1"/>
</dbReference>
<keyword evidence="1" id="KW-0067">ATP-binding</keyword>
<evidence type="ECO:0000256" key="1">
    <source>
        <dbReference type="PROSITE-ProRule" id="PRU00409"/>
    </source>
</evidence>
<dbReference type="GO" id="GO:0004363">
    <property type="term" value="F:glutathione synthase activity"/>
    <property type="evidence" value="ECO:0007669"/>
    <property type="project" value="InterPro"/>
</dbReference>
<dbReference type="Pfam" id="PF02955">
    <property type="entry name" value="GSH-S_ATP"/>
    <property type="match status" value="1"/>
</dbReference>
<feature type="domain" description="ATP-grasp" evidence="2">
    <location>
        <begin position="97"/>
        <end position="286"/>
    </location>
</feature>
<reference evidence="3 4" key="1">
    <citation type="submission" date="2016-10" db="EMBL/GenBank/DDBJ databases">
        <authorList>
            <person name="de Groot N.N."/>
        </authorList>
    </citation>
    <scope>NUCLEOTIDE SEQUENCE [LARGE SCALE GENOMIC DNA]</scope>
    <source>
        <strain evidence="3 4">DSM 18978</strain>
    </source>
</reference>